<evidence type="ECO:0000313" key="7">
    <source>
        <dbReference type="EMBL" id="TDG05715.1"/>
    </source>
</evidence>
<keyword evidence="4" id="KW-0812">Transmembrane</keyword>
<dbReference type="PROSITE" id="PS50192">
    <property type="entry name" value="T_SNARE"/>
    <property type="match status" value="1"/>
</dbReference>
<dbReference type="PANTHER" id="PTHR43531">
    <property type="entry name" value="PROTEIN ICFG"/>
    <property type="match status" value="1"/>
</dbReference>
<dbReference type="GO" id="GO:0007165">
    <property type="term" value="P:signal transduction"/>
    <property type="evidence" value="ECO:0007669"/>
    <property type="project" value="UniProtKB-KW"/>
</dbReference>
<dbReference type="Proteomes" id="UP000295606">
    <property type="component" value="Unassembled WGS sequence"/>
</dbReference>
<evidence type="ECO:0000256" key="2">
    <source>
        <dbReference type="ARBA" id="ARBA00029447"/>
    </source>
</evidence>
<accession>A0A4R5L9L4</accession>
<keyword evidence="3" id="KW-0807">Transducer</keyword>
<dbReference type="InterPro" id="IPR051310">
    <property type="entry name" value="MCP_chemotaxis"/>
</dbReference>
<feature type="domain" description="Methyl-accepting transducer" evidence="5">
    <location>
        <begin position="248"/>
        <end position="477"/>
    </location>
</feature>
<reference evidence="7 8" key="1">
    <citation type="submission" date="2019-03" db="EMBL/GenBank/DDBJ databases">
        <title>Paraburkholderia sp. isolated from native Mimosa gymnas in Guartela State Park, Brazil.</title>
        <authorList>
            <person name="Paulitsch F."/>
            <person name="Hungria M."/>
            <person name="Delamuta J.R.M."/>
            <person name="Ribeiro R.A."/>
            <person name="Dall'Agnol R."/>
            <person name="Silva J.S.B."/>
        </authorList>
    </citation>
    <scope>NUCLEOTIDE SEQUENCE [LARGE SCALE GENOMIC DNA]</scope>
    <source>
        <strain evidence="7 8">CNPSo 3008</strain>
    </source>
</reference>
<keyword evidence="4" id="KW-0472">Membrane</keyword>
<proteinExistence type="inferred from homology"/>
<organism evidence="7 8">
    <name type="scientific">Paraburkholderia guartelaensis</name>
    <dbReference type="NCBI Taxonomy" id="2546446"/>
    <lineage>
        <taxon>Bacteria</taxon>
        <taxon>Pseudomonadati</taxon>
        <taxon>Pseudomonadota</taxon>
        <taxon>Betaproteobacteria</taxon>
        <taxon>Burkholderiales</taxon>
        <taxon>Burkholderiaceae</taxon>
        <taxon>Paraburkholderia</taxon>
    </lineage>
</organism>
<dbReference type="RefSeq" id="WP_133185263.1">
    <property type="nucleotide sequence ID" value="NZ_SMOD01000019.1"/>
</dbReference>
<dbReference type="EMBL" id="SMOD01000019">
    <property type="protein sequence ID" value="TDG05715.1"/>
    <property type="molecule type" value="Genomic_DNA"/>
</dbReference>
<evidence type="ECO:0000259" key="6">
    <source>
        <dbReference type="PROSITE" id="PS50192"/>
    </source>
</evidence>
<feature type="transmembrane region" description="Helical" evidence="4">
    <location>
        <begin position="93"/>
        <end position="110"/>
    </location>
</feature>
<dbReference type="PROSITE" id="PS50111">
    <property type="entry name" value="CHEMOTAXIS_TRANSDUC_2"/>
    <property type="match status" value="1"/>
</dbReference>
<feature type="transmembrane region" description="Helical" evidence="4">
    <location>
        <begin position="40"/>
        <end position="59"/>
    </location>
</feature>
<sequence>MSSNFAEAPFGEAYAPANAARRVAAVESPLMNARKRADRACALVNWILLAGALGIGWHFDALTPVLVVGLPLALISTLLALALPGLKITRMGSALTFMGGAALLIDVGGGQDEFHFVVFILLSLLLAYRDVQVVLLATAFISVQQLAFNYFQAWGWPVRVYSQTGFDVVAQHWAFLWLQTLFIAAISARQERDANIAGELAAMSEGIGQASGYITLGEQTSRPASDVAGAFHATLAAVRKTLLQVRDSVSEVSESVAGTSARNAVLSERTEQQRHSLEGMVAAMEQLKQSVHESVDHAMAASALAGSASEVATQGRGAIKAVIDTMGDIYRSCERITDIIGVIDGIAFQTNILALNASVEAARAGDQGRGFGVVAEEVRTLAQRSASAAKEIRALIGESVERARTGNGLVESAGNTVGEVLESVTRLSAIVHEMATATGAQRAGIDQMGENIAHIDAAIRENAAHVADTVEQVEQQHRQTALLASAVKVFRLD</sequence>
<feature type="transmembrane region" description="Helical" evidence="4">
    <location>
        <begin position="65"/>
        <end position="86"/>
    </location>
</feature>
<evidence type="ECO:0000256" key="3">
    <source>
        <dbReference type="PROSITE-ProRule" id="PRU00284"/>
    </source>
</evidence>
<evidence type="ECO:0000259" key="5">
    <source>
        <dbReference type="PROSITE" id="PS50111"/>
    </source>
</evidence>
<protein>
    <submittedName>
        <fullName evidence="7">Methyl-accepting chemotaxis protein</fullName>
    </submittedName>
</protein>
<evidence type="ECO:0000256" key="4">
    <source>
        <dbReference type="SAM" id="Phobius"/>
    </source>
</evidence>
<dbReference type="GO" id="GO:0004888">
    <property type="term" value="F:transmembrane signaling receptor activity"/>
    <property type="evidence" value="ECO:0007669"/>
    <property type="project" value="TreeGrafter"/>
</dbReference>
<keyword evidence="4" id="KW-1133">Transmembrane helix</keyword>
<dbReference type="GO" id="GO:0006935">
    <property type="term" value="P:chemotaxis"/>
    <property type="evidence" value="ECO:0007669"/>
    <property type="project" value="TreeGrafter"/>
</dbReference>
<evidence type="ECO:0000313" key="8">
    <source>
        <dbReference type="Proteomes" id="UP000295606"/>
    </source>
</evidence>
<evidence type="ECO:0000256" key="1">
    <source>
        <dbReference type="ARBA" id="ARBA00022481"/>
    </source>
</evidence>
<dbReference type="SUPFAM" id="SSF58104">
    <property type="entry name" value="Methyl-accepting chemotaxis protein (MCP) signaling domain"/>
    <property type="match status" value="1"/>
</dbReference>
<gene>
    <name evidence="7" type="ORF">E1N52_24230</name>
</gene>
<dbReference type="SMART" id="SM00283">
    <property type="entry name" value="MA"/>
    <property type="match status" value="1"/>
</dbReference>
<dbReference type="InterPro" id="IPR000727">
    <property type="entry name" value="T_SNARE_dom"/>
</dbReference>
<dbReference type="OrthoDB" id="9806477at2"/>
<dbReference type="Pfam" id="PF00015">
    <property type="entry name" value="MCPsignal"/>
    <property type="match status" value="1"/>
</dbReference>
<dbReference type="AlphaFoldDB" id="A0A4R5L9L4"/>
<dbReference type="InterPro" id="IPR004089">
    <property type="entry name" value="MCPsignal_dom"/>
</dbReference>
<dbReference type="GO" id="GO:0005886">
    <property type="term" value="C:plasma membrane"/>
    <property type="evidence" value="ECO:0007669"/>
    <property type="project" value="TreeGrafter"/>
</dbReference>
<name>A0A4R5L9L4_9BURK</name>
<comment type="caution">
    <text evidence="7">The sequence shown here is derived from an EMBL/GenBank/DDBJ whole genome shotgun (WGS) entry which is preliminary data.</text>
</comment>
<dbReference type="PANTHER" id="PTHR43531:SF14">
    <property type="entry name" value="METHYL-ACCEPTING CHEMOTAXIS PROTEIN I-RELATED"/>
    <property type="match status" value="1"/>
</dbReference>
<feature type="domain" description="T-SNARE coiled-coil homology" evidence="6">
    <location>
        <begin position="407"/>
        <end position="469"/>
    </location>
</feature>
<comment type="similarity">
    <text evidence="2">Belongs to the methyl-accepting chemotaxis (MCP) protein family.</text>
</comment>
<dbReference type="Gene3D" id="1.10.287.950">
    <property type="entry name" value="Methyl-accepting chemotaxis protein"/>
    <property type="match status" value="1"/>
</dbReference>
<keyword evidence="1" id="KW-0488">Methylation</keyword>